<protein>
    <submittedName>
        <fullName evidence="2">Uncharacterized protein</fullName>
    </submittedName>
</protein>
<organism evidence="2 3">
    <name type="scientific">Eumeta variegata</name>
    <name type="common">Bagworm moth</name>
    <name type="synonym">Eumeta japonica</name>
    <dbReference type="NCBI Taxonomy" id="151549"/>
    <lineage>
        <taxon>Eukaryota</taxon>
        <taxon>Metazoa</taxon>
        <taxon>Ecdysozoa</taxon>
        <taxon>Arthropoda</taxon>
        <taxon>Hexapoda</taxon>
        <taxon>Insecta</taxon>
        <taxon>Pterygota</taxon>
        <taxon>Neoptera</taxon>
        <taxon>Endopterygota</taxon>
        <taxon>Lepidoptera</taxon>
        <taxon>Glossata</taxon>
        <taxon>Ditrysia</taxon>
        <taxon>Tineoidea</taxon>
        <taxon>Psychidae</taxon>
        <taxon>Oiketicinae</taxon>
        <taxon>Eumeta</taxon>
    </lineage>
</organism>
<dbReference type="AlphaFoldDB" id="A0A4C1UU89"/>
<gene>
    <name evidence="2" type="ORF">EVAR_14580_1</name>
</gene>
<dbReference type="Proteomes" id="UP000299102">
    <property type="component" value="Unassembled WGS sequence"/>
</dbReference>
<evidence type="ECO:0000313" key="3">
    <source>
        <dbReference type="Proteomes" id="UP000299102"/>
    </source>
</evidence>
<comment type="caution">
    <text evidence="2">The sequence shown here is derived from an EMBL/GenBank/DDBJ whole genome shotgun (WGS) entry which is preliminary data.</text>
</comment>
<dbReference type="EMBL" id="BGZK01000228">
    <property type="protein sequence ID" value="GBP30063.1"/>
    <property type="molecule type" value="Genomic_DNA"/>
</dbReference>
<evidence type="ECO:0000313" key="2">
    <source>
        <dbReference type="EMBL" id="GBP30063.1"/>
    </source>
</evidence>
<keyword evidence="3" id="KW-1185">Reference proteome</keyword>
<feature type="compositionally biased region" description="Low complexity" evidence="1">
    <location>
        <begin position="146"/>
        <end position="156"/>
    </location>
</feature>
<name>A0A4C1UU89_EUMVA</name>
<feature type="compositionally biased region" description="Basic residues" evidence="1">
    <location>
        <begin position="132"/>
        <end position="142"/>
    </location>
</feature>
<reference evidence="2 3" key="1">
    <citation type="journal article" date="2019" name="Commun. Biol.">
        <title>The bagworm genome reveals a unique fibroin gene that provides high tensile strength.</title>
        <authorList>
            <person name="Kono N."/>
            <person name="Nakamura H."/>
            <person name="Ohtoshi R."/>
            <person name="Tomita M."/>
            <person name="Numata K."/>
            <person name="Arakawa K."/>
        </authorList>
    </citation>
    <scope>NUCLEOTIDE SEQUENCE [LARGE SCALE GENOMIC DNA]</scope>
</reference>
<feature type="region of interest" description="Disordered" evidence="1">
    <location>
        <begin position="129"/>
        <end position="156"/>
    </location>
</feature>
<evidence type="ECO:0000256" key="1">
    <source>
        <dbReference type="SAM" id="MobiDB-lite"/>
    </source>
</evidence>
<accession>A0A4C1UU89</accession>
<sequence>MKCRREIHATRQRTTPNIQRRVPPALSFFGRIKLPIQRISRLSLPEYAADLTRDISKTFVIGNRSSKRWRFKREITSGNRIHTLLARNRSEPKPNFAPDSQKSKLPNYRYRMLLSLETFVERILYIHPRPPSARHRPPPRRPPRPDSGSPDPSNFN</sequence>
<proteinExistence type="predicted"/>